<feature type="coiled-coil region" evidence="1">
    <location>
        <begin position="18"/>
        <end position="45"/>
    </location>
</feature>
<dbReference type="EMBL" id="LR798394">
    <property type="protein sequence ID" value="CAB5228508.1"/>
    <property type="molecule type" value="Genomic_DNA"/>
</dbReference>
<protein>
    <submittedName>
        <fullName evidence="2">Uncharacterized protein</fullName>
    </submittedName>
</protein>
<dbReference type="EMBL" id="LR796315">
    <property type="protein sequence ID" value="CAB4135915.1"/>
    <property type="molecule type" value="Genomic_DNA"/>
</dbReference>
<accession>A0A6J5LN99</accession>
<keyword evidence="1" id="KW-0175">Coiled coil</keyword>
<sequence>MKVGWQTPFLSVLTGTDKDALQRIFSSLQAELGRMQEEINFLKDRNTLNNKEQTRY</sequence>
<evidence type="ECO:0000313" key="2">
    <source>
        <dbReference type="EMBL" id="CAB4135915.1"/>
    </source>
</evidence>
<proteinExistence type="predicted"/>
<evidence type="ECO:0000256" key="1">
    <source>
        <dbReference type="SAM" id="Coils"/>
    </source>
</evidence>
<name>A0A6J5LN99_9CAUD</name>
<evidence type="ECO:0000313" key="3">
    <source>
        <dbReference type="EMBL" id="CAB5228508.1"/>
    </source>
</evidence>
<reference evidence="2" key="1">
    <citation type="submission" date="2020-04" db="EMBL/GenBank/DDBJ databases">
        <authorList>
            <person name="Chiriac C."/>
            <person name="Salcher M."/>
            <person name="Ghai R."/>
            <person name="Kavagutti S V."/>
        </authorList>
    </citation>
    <scope>NUCLEOTIDE SEQUENCE</scope>
</reference>
<gene>
    <name evidence="3" type="ORF">UFOVP1549_22</name>
    <name evidence="2" type="ORF">UFOVP303_11</name>
</gene>
<organism evidence="2">
    <name type="scientific">uncultured Caudovirales phage</name>
    <dbReference type="NCBI Taxonomy" id="2100421"/>
    <lineage>
        <taxon>Viruses</taxon>
        <taxon>Duplodnaviria</taxon>
        <taxon>Heunggongvirae</taxon>
        <taxon>Uroviricota</taxon>
        <taxon>Caudoviricetes</taxon>
        <taxon>Peduoviridae</taxon>
        <taxon>Maltschvirus</taxon>
        <taxon>Maltschvirus maltsch</taxon>
    </lineage>
</organism>